<keyword evidence="2" id="KW-0732">Signal</keyword>
<evidence type="ECO:0000313" key="3">
    <source>
        <dbReference type="EMBL" id="UPK71821.1"/>
    </source>
</evidence>
<evidence type="ECO:0000256" key="2">
    <source>
        <dbReference type="SAM" id="SignalP"/>
    </source>
</evidence>
<dbReference type="RefSeq" id="WP_247813934.1">
    <property type="nucleotide sequence ID" value="NZ_CP095855.1"/>
</dbReference>
<dbReference type="InterPro" id="IPR003961">
    <property type="entry name" value="FN3_dom"/>
</dbReference>
<reference evidence="3 4" key="1">
    <citation type="submission" date="2022-04" db="EMBL/GenBank/DDBJ databases">
        <title>The arsenic-methylating capacity of Chitinophaga filiformis YT5 during chitin decomposition.</title>
        <authorList>
            <person name="Chen G."/>
            <person name="Liang Y."/>
        </authorList>
    </citation>
    <scope>NUCLEOTIDE SEQUENCE [LARGE SCALE GENOMIC DNA]</scope>
    <source>
        <strain evidence="3 4">YT5</strain>
    </source>
</reference>
<dbReference type="SUPFAM" id="SSF49265">
    <property type="entry name" value="Fibronectin type III"/>
    <property type="match status" value="1"/>
</dbReference>
<dbReference type="InterPro" id="IPR013783">
    <property type="entry name" value="Ig-like_fold"/>
</dbReference>
<dbReference type="EMBL" id="CP095855">
    <property type="protein sequence ID" value="UPK71821.1"/>
    <property type="molecule type" value="Genomic_DNA"/>
</dbReference>
<evidence type="ECO:0008006" key="5">
    <source>
        <dbReference type="Google" id="ProtNLM"/>
    </source>
</evidence>
<dbReference type="CDD" id="cd00063">
    <property type="entry name" value="FN3"/>
    <property type="match status" value="1"/>
</dbReference>
<gene>
    <name evidence="3" type="ORF">MYF79_11060</name>
</gene>
<feature type="signal peptide" evidence="2">
    <location>
        <begin position="1"/>
        <end position="27"/>
    </location>
</feature>
<evidence type="ECO:0000256" key="1">
    <source>
        <dbReference type="SAM" id="Coils"/>
    </source>
</evidence>
<feature type="coiled-coil region" evidence="1">
    <location>
        <begin position="537"/>
        <end position="597"/>
    </location>
</feature>
<dbReference type="InterPro" id="IPR036116">
    <property type="entry name" value="FN3_sf"/>
</dbReference>
<proteinExistence type="predicted"/>
<dbReference type="Proteomes" id="UP000830198">
    <property type="component" value="Chromosome"/>
</dbReference>
<feature type="chain" id="PRO_5045896633" description="Fibronectin type III domain-containing protein" evidence="2">
    <location>
        <begin position="28"/>
        <end position="766"/>
    </location>
</feature>
<sequence length="766" mass="85303">MKISIHHTFRIALLAGMLLCAGYFRSAAQQYPVKVQVQLLQPVSPQLANLYSGTQARLIVTLLNTDLQKPSLSVRLRLTIKGGNALLRNKDYGYYPSLQLDAGIPLRLSMDDLAPYFQLNNLDASGISPSQLLQNSRLPDGYYTFCVEVIEMNSGQLVSNSNLGCSPPAWISTSQPPLLNLPLKGGGVAFREPLNITFNWTPRHMSSANAAFQTEYEFTLSELWDTTIAPEAAFLNTPPLYQTTTAATTLLYGPAQPPLIPGKRYAWRVKAKAKVGIDEYDVFLNNGYSEIYWFVLQENCQPPQQVLATIEKNIVTVSWLPQPKMSEYIVEYREANKDDAAWFNVKTTDDHVAIYDAVPGRSYEYRVGGYCVAETKTMGDLHGFKMPAKDTALNKNCGLLPDIKLANQEPIKELKNGDQIMAGDFPVRLMTVSGAGTFQGTGYVMIPFLSDAKVKVKFNNITVNTSRQLLSGVIQTTFDSLETQVAKVDDVVQAVKDLGSVVIDLAHLTIDSDYLLVKELADEIRKLAEDELPQELKDRIVKAADNLEKAKKDYDEAKAAYDNAKTPEEKAAAKEKKDKAAQAFEDAKKEVDAVNKEKDAFVKSVTDLLVKAVKKLKADYNDSRRNKINEDYNASQKALNDLISETKSALLNGRPMPVDENKGKYSIVIAVDSVVVSKPGNDDFTKLSIAFKNAELQKNKVVVIDMFDQHITSKEYYAMVTQILRINGKNLVDYIIAERKDDVDDDEIVSNLKVQLEELITDLLNK</sequence>
<keyword evidence="4" id="KW-1185">Reference proteome</keyword>
<dbReference type="Gene3D" id="2.60.40.10">
    <property type="entry name" value="Immunoglobulins"/>
    <property type="match status" value="1"/>
</dbReference>
<organism evidence="3 4">
    <name type="scientific">Chitinophaga filiformis</name>
    <name type="common">Myxococcus filiformis</name>
    <name type="synonym">Flexibacter filiformis</name>
    <dbReference type="NCBI Taxonomy" id="104663"/>
    <lineage>
        <taxon>Bacteria</taxon>
        <taxon>Pseudomonadati</taxon>
        <taxon>Bacteroidota</taxon>
        <taxon>Chitinophagia</taxon>
        <taxon>Chitinophagales</taxon>
        <taxon>Chitinophagaceae</taxon>
        <taxon>Chitinophaga</taxon>
    </lineage>
</organism>
<name>A0ABY4IAV9_CHIFI</name>
<protein>
    <recommendedName>
        <fullName evidence="5">Fibronectin type III domain-containing protein</fullName>
    </recommendedName>
</protein>
<keyword evidence="1" id="KW-0175">Coiled coil</keyword>
<evidence type="ECO:0000313" key="4">
    <source>
        <dbReference type="Proteomes" id="UP000830198"/>
    </source>
</evidence>
<accession>A0ABY4IAV9</accession>